<dbReference type="EMBL" id="JAUIRO010000007">
    <property type="protein sequence ID" value="KAK0706905.1"/>
    <property type="molecule type" value="Genomic_DNA"/>
</dbReference>
<comment type="caution">
    <text evidence="1">The sequence shown here is derived from an EMBL/GenBank/DDBJ whole genome shotgun (WGS) entry which is preliminary data.</text>
</comment>
<gene>
    <name evidence="1" type="ORF">B0T26DRAFT_479121</name>
</gene>
<dbReference type="GeneID" id="85318524"/>
<dbReference type="Proteomes" id="UP001172101">
    <property type="component" value="Unassembled WGS sequence"/>
</dbReference>
<dbReference type="GO" id="GO:0004252">
    <property type="term" value="F:serine-type endopeptidase activity"/>
    <property type="evidence" value="ECO:0007669"/>
    <property type="project" value="InterPro"/>
</dbReference>
<dbReference type="Gene3D" id="3.40.50.200">
    <property type="entry name" value="Peptidase S8/S53 domain"/>
    <property type="match status" value="1"/>
</dbReference>
<sequence length="227" mass="24562">MDSYLHHYICRSQRTMSQSKPLNQPHVKIAIIDSEINLPSVRDIQNMKLTTRTRNVTYGIDAKIKDRRNFCAGAIDDCTDQVGHGTKAAWLLHKVPLKPSSTLPKSATQLKFLLTNHIKSLMPYIGQLPSGRSTSSLYLSALMVRTIVSIELDAAEELGLHVITFAASGNGGGNVALAWLAQKPGIIAVHATDGLGSEAGFSQRASHGKGGEASRDFQFATLGKDIP</sequence>
<dbReference type="SUPFAM" id="SSF52743">
    <property type="entry name" value="Subtilisin-like"/>
    <property type="match status" value="1"/>
</dbReference>
<dbReference type="GO" id="GO:0006508">
    <property type="term" value="P:proteolysis"/>
    <property type="evidence" value="ECO:0007669"/>
    <property type="project" value="InterPro"/>
</dbReference>
<evidence type="ECO:0000313" key="2">
    <source>
        <dbReference type="Proteomes" id="UP001172101"/>
    </source>
</evidence>
<name>A0AA40A0D4_9PEZI</name>
<protein>
    <recommendedName>
        <fullName evidence="3">Peptidase S8/S53 domain-containing protein</fullName>
    </recommendedName>
</protein>
<evidence type="ECO:0008006" key="3">
    <source>
        <dbReference type="Google" id="ProtNLM"/>
    </source>
</evidence>
<accession>A0AA40A0D4</accession>
<dbReference type="InterPro" id="IPR036852">
    <property type="entry name" value="Peptidase_S8/S53_dom_sf"/>
</dbReference>
<evidence type="ECO:0000313" key="1">
    <source>
        <dbReference type="EMBL" id="KAK0706905.1"/>
    </source>
</evidence>
<dbReference type="RefSeq" id="XP_060291999.1">
    <property type="nucleotide sequence ID" value="XM_060435254.1"/>
</dbReference>
<dbReference type="AlphaFoldDB" id="A0AA40A0D4"/>
<organism evidence="1 2">
    <name type="scientific">Lasiosphaeria miniovina</name>
    <dbReference type="NCBI Taxonomy" id="1954250"/>
    <lineage>
        <taxon>Eukaryota</taxon>
        <taxon>Fungi</taxon>
        <taxon>Dikarya</taxon>
        <taxon>Ascomycota</taxon>
        <taxon>Pezizomycotina</taxon>
        <taxon>Sordariomycetes</taxon>
        <taxon>Sordariomycetidae</taxon>
        <taxon>Sordariales</taxon>
        <taxon>Lasiosphaeriaceae</taxon>
        <taxon>Lasiosphaeria</taxon>
    </lineage>
</organism>
<reference evidence="1" key="1">
    <citation type="submission" date="2023-06" db="EMBL/GenBank/DDBJ databases">
        <title>Genome-scale phylogeny and comparative genomics of the fungal order Sordariales.</title>
        <authorList>
            <consortium name="Lawrence Berkeley National Laboratory"/>
            <person name="Hensen N."/>
            <person name="Bonometti L."/>
            <person name="Westerberg I."/>
            <person name="Brannstrom I.O."/>
            <person name="Guillou S."/>
            <person name="Cros-Aarteil S."/>
            <person name="Calhoun S."/>
            <person name="Haridas S."/>
            <person name="Kuo A."/>
            <person name="Mondo S."/>
            <person name="Pangilinan J."/>
            <person name="Riley R."/>
            <person name="LaButti K."/>
            <person name="Andreopoulos B."/>
            <person name="Lipzen A."/>
            <person name="Chen C."/>
            <person name="Yanf M."/>
            <person name="Daum C."/>
            <person name="Ng V."/>
            <person name="Clum A."/>
            <person name="Steindorff A."/>
            <person name="Ohm R."/>
            <person name="Martin F."/>
            <person name="Silar P."/>
            <person name="Natvig D."/>
            <person name="Lalanne C."/>
            <person name="Gautier V."/>
            <person name="Ament-velasquez S.L."/>
            <person name="Kruys A."/>
            <person name="Hutchinson M.I."/>
            <person name="Powell A.J."/>
            <person name="Barry K."/>
            <person name="Miller A.N."/>
            <person name="Grigoriev I.V."/>
            <person name="Debuchy R."/>
            <person name="Gladieux P."/>
            <person name="Thoren M.H."/>
            <person name="Johannesson H."/>
        </authorList>
    </citation>
    <scope>NUCLEOTIDE SEQUENCE</scope>
    <source>
        <strain evidence="1">SMH2392-1A</strain>
    </source>
</reference>
<proteinExistence type="predicted"/>
<keyword evidence="2" id="KW-1185">Reference proteome</keyword>